<reference evidence="5" key="2">
    <citation type="submission" date="2023-04" db="EMBL/GenBank/DDBJ databases">
        <authorList>
            <person name="Beletskiy A.V."/>
            <person name="Mardanov A.V."/>
            <person name="Ravin N.V."/>
        </authorList>
    </citation>
    <scope>NUCLEOTIDE SEQUENCE</scope>
    <source>
        <strain evidence="5">GKL-02</strain>
    </source>
</reference>
<keyword evidence="2 3" id="KW-0067">ATP-binding</keyword>
<dbReference type="PANTHER" id="PTHR22683:SF1">
    <property type="entry name" value="TYPE VII SECRETION SYSTEM PROTEIN ESSC"/>
    <property type="match status" value="1"/>
</dbReference>
<evidence type="ECO:0000256" key="1">
    <source>
        <dbReference type="ARBA" id="ARBA00022741"/>
    </source>
</evidence>
<keyword evidence="1 3" id="KW-0547">Nucleotide-binding</keyword>
<dbReference type="Pfam" id="PF01580">
    <property type="entry name" value="FtsK_SpoIIIE"/>
    <property type="match status" value="2"/>
</dbReference>
<dbReference type="PANTHER" id="PTHR22683">
    <property type="entry name" value="SPORULATION PROTEIN RELATED"/>
    <property type="match status" value="1"/>
</dbReference>
<dbReference type="GO" id="GO:0005524">
    <property type="term" value="F:ATP binding"/>
    <property type="evidence" value="ECO:0007669"/>
    <property type="project" value="UniProtKB-UniRule"/>
</dbReference>
<sequence>MRIGTFDLDQFYPETNLQTVTAATLLTVPTLATGSFVAGVSALGLAWVARQALSAWKRDNCLLGSDLDAVDTHEVVNSEITDTLADYGLPDARLYQSLNGHVLTRHLVRIPRGTKLGKLPEDDIARDLGVPAVTIGANAGRGLISVDVPRDDRQTVVFADLLQSPQWADRTGALPCMTGVDVVGNPVIFDLEQAPHLIVGGTTGQGKSVWMNALILSLMQSGADFRLMIGDGKGEDLAPFYGNSKHLLKHTEVTAIETEVEGIAHQVKWLAGEMDRRFKESDKPYSIVLVIDELADLVMQDDKEQTIVKSLARIAQKGRSAKIHLGTVPK</sequence>
<dbReference type="CDD" id="cd01127">
    <property type="entry name" value="TrwB_TraG_TraD_VirD4"/>
    <property type="match status" value="1"/>
</dbReference>
<accession>A0AA95H8T8</accession>
<organism evidence="5">
    <name type="scientific">Candidatus Thiothrix putei</name>
    <dbReference type="NCBI Taxonomy" id="3080811"/>
    <lineage>
        <taxon>Bacteria</taxon>
        <taxon>Pseudomonadati</taxon>
        <taxon>Pseudomonadota</taxon>
        <taxon>Gammaproteobacteria</taxon>
        <taxon>Thiotrichales</taxon>
        <taxon>Thiotrichaceae</taxon>
        <taxon>Thiothrix</taxon>
    </lineage>
</organism>
<dbReference type="InterPro" id="IPR050206">
    <property type="entry name" value="FtsK/SpoIIIE/SftA"/>
</dbReference>
<dbReference type="Gene3D" id="3.30.980.40">
    <property type="match status" value="1"/>
</dbReference>
<dbReference type="InterPro" id="IPR027417">
    <property type="entry name" value="P-loop_NTPase"/>
</dbReference>
<proteinExistence type="predicted"/>
<dbReference type="EMBL" id="CP124756">
    <property type="protein sequence ID" value="WGZ92977.1"/>
    <property type="molecule type" value="Genomic_DNA"/>
</dbReference>
<dbReference type="GO" id="GO:0003677">
    <property type="term" value="F:DNA binding"/>
    <property type="evidence" value="ECO:0007669"/>
    <property type="project" value="InterPro"/>
</dbReference>
<feature type="domain" description="FtsK" evidence="4">
    <location>
        <begin position="184"/>
        <end position="330"/>
    </location>
</feature>
<feature type="binding site" evidence="3">
    <location>
        <begin position="201"/>
        <end position="208"/>
    </location>
    <ligand>
        <name>ATP</name>
        <dbReference type="ChEBI" id="CHEBI:30616"/>
    </ligand>
</feature>
<dbReference type="Proteomes" id="UP001301326">
    <property type="component" value="Chromosome"/>
</dbReference>
<gene>
    <name evidence="5" type="ORF">QJT81_14225</name>
</gene>
<evidence type="ECO:0000256" key="3">
    <source>
        <dbReference type="PROSITE-ProRule" id="PRU00289"/>
    </source>
</evidence>
<dbReference type="InterPro" id="IPR002543">
    <property type="entry name" value="FtsK_dom"/>
</dbReference>
<dbReference type="SUPFAM" id="SSF52540">
    <property type="entry name" value="P-loop containing nucleoside triphosphate hydrolases"/>
    <property type="match status" value="1"/>
</dbReference>
<evidence type="ECO:0000313" key="5">
    <source>
        <dbReference type="EMBL" id="WGZ92977.1"/>
    </source>
</evidence>
<evidence type="ECO:0000256" key="2">
    <source>
        <dbReference type="ARBA" id="ARBA00022840"/>
    </source>
</evidence>
<dbReference type="AlphaFoldDB" id="A0AA95H8T8"/>
<dbReference type="Gene3D" id="3.40.50.300">
    <property type="entry name" value="P-loop containing nucleotide triphosphate hydrolases"/>
    <property type="match status" value="2"/>
</dbReference>
<dbReference type="KEGG" id="tput:QJT81_14225"/>
<protein>
    <submittedName>
        <fullName evidence="5">FtsK/SpoIIIE domain-containing protein</fullName>
    </submittedName>
</protein>
<reference evidence="5" key="1">
    <citation type="journal article" date="2023" name="Int. J. Mol. Sci.">
        <title>Metagenomics Revealed a New Genus 'Candidatus Thiocaldithrix dubininis' gen. nov., sp. nov. and a New Species 'Candidatus Thiothrix putei' sp. nov. in the Family Thiotrichaceae, Some Members of Which Have Traits of Both Na+- and H+-Motive Energetics.</title>
        <authorList>
            <person name="Ravin N.V."/>
            <person name="Muntyan M.S."/>
            <person name="Smolyakov D.D."/>
            <person name="Rudenko T.S."/>
            <person name="Beletsky A.V."/>
            <person name="Mardanov A.V."/>
            <person name="Grabovich M.Y."/>
        </authorList>
    </citation>
    <scope>NUCLEOTIDE SEQUENCE</scope>
    <source>
        <strain evidence="5">GKL-02</strain>
    </source>
</reference>
<name>A0AA95H8T8_9GAMM</name>
<evidence type="ECO:0000259" key="4">
    <source>
        <dbReference type="PROSITE" id="PS50901"/>
    </source>
</evidence>
<dbReference type="PROSITE" id="PS50901">
    <property type="entry name" value="FTSK"/>
    <property type="match status" value="1"/>
</dbReference>